<evidence type="ECO:0000256" key="3">
    <source>
        <dbReference type="ARBA" id="ARBA00023015"/>
    </source>
</evidence>
<feature type="compositionally biased region" description="Polar residues" evidence="7">
    <location>
        <begin position="148"/>
        <end position="162"/>
    </location>
</feature>
<feature type="region of interest" description="Disordered" evidence="7">
    <location>
        <begin position="758"/>
        <end position="805"/>
    </location>
</feature>
<dbReference type="Gene3D" id="4.10.240.10">
    <property type="entry name" value="Zn(2)-C6 fungal-type DNA-binding domain"/>
    <property type="match status" value="1"/>
</dbReference>
<name>M2RBW9_CERS8</name>
<dbReference type="SMART" id="SM00906">
    <property type="entry name" value="Fungal_trans"/>
    <property type="match status" value="1"/>
</dbReference>
<dbReference type="InterPro" id="IPR051089">
    <property type="entry name" value="prtT"/>
</dbReference>
<sequence>MDASNGSSSSGSSPVKKQEDTDPANPKSGDPKADAKPMARTLNRVPRACNACRKQKMRCEGAENPPCRRCRHAGLECLFEKPTREASLTGEAGLERIRSLESHVADIRQTQTVIQNTLLEIATHLRGGIPLNSRSPSSYPPFAHHSPTAHSLGSPAVSTPSTGHGGPQLMVETSHGPQTPSSASAMGASHHGVQRQSREHMPGPSSGAMYPPPGGSHNHGSHIHGTTLPPFSSLESMGPPRTQHAQVSSLRYHSTDHAQPSRQAQGAVNGPGPSSGSKRAAPLSSNVTSAESSDVEDDGELPASGLVAPWEVLRGLADVAIERAAKEHGEHSQPQSRARTTSPDPRQPRAPKRRRVATKPPPAVYQDVVTKGIITEADARELFRIFYHGCSTFLPVFDGNVDTFDALHERSPFAVDCICMVAAKVKDGGGGPSEIFLKCQEEVHAISCATLFAPVTRQEAVQAMVLVSGWSDNGWLSGGHAVRMAMELSMHKAWPELLTKMRANKASVKDRHLVISARTWFCLYIFEHQMSYGTGRPAILKDDESIWHCRLLLQHPLAIEDDMRLVSMVELMAIRERVHNGISPQFGGPVNEATFEHLRKGDIDFRNWYATWDQAFSQKYEDAAFYRQSLQIQHLHAELFHNATALRGIDVSDDVQTMPPAQRELAIRSIRIGRQILDITVNSPAYREGMKYAVHYTHATATFSASFLLRLARLFPDQCDMQDIRVLVERLAALLSEVPGKRYAITLQLMLKRFKRRRTLSNSQSPTLARDRHRTQSDATGYSSDAMSQSVSSQQPISPTYDTGFAQQTDAMGSMPIGAPQHYGQYVANAEHIWRGFETTANEQLPVWLSDQSLGGTSFSQNGIDAFLLPTDYLPPAPQIW</sequence>
<feature type="compositionally biased region" description="Low complexity" evidence="7">
    <location>
        <begin position="181"/>
        <end position="191"/>
    </location>
</feature>
<proteinExistence type="predicted"/>
<dbReference type="CDD" id="cd00067">
    <property type="entry name" value="GAL4"/>
    <property type="match status" value="1"/>
</dbReference>
<dbReference type="InterPro" id="IPR007219">
    <property type="entry name" value="XnlR_reg_dom"/>
</dbReference>
<feature type="region of interest" description="Disordered" evidence="7">
    <location>
        <begin position="325"/>
        <end position="361"/>
    </location>
</feature>
<keyword evidence="2" id="KW-0479">Metal-binding</keyword>
<organism evidence="9 10">
    <name type="scientific">Ceriporiopsis subvermispora (strain B)</name>
    <name type="common">White-rot fungus</name>
    <name type="synonym">Gelatoporia subvermispora</name>
    <dbReference type="NCBI Taxonomy" id="914234"/>
    <lineage>
        <taxon>Eukaryota</taxon>
        <taxon>Fungi</taxon>
        <taxon>Dikarya</taxon>
        <taxon>Basidiomycota</taxon>
        <taxon>Agaricomycotina</taxon>
        <taxon>Agaricomycetes</taxon>
        <taxon>Polyporales</taxon>
        <taxon>Gelatoporiaceae</taxon>
        <taxon>Gelatoporia</taxon>
    </lineage>
</organism>
<dbReference type="PROSITE" id="PS00463">
    <property type="entry name" value="ZN2_CY6_FUNGAL_1"/>
    <property type="match status" value="1"/>
</dbReference>
<dbReference type="OrthoDB" id="4454541at2759"/>
<dbReference type="GO" id="GO:0000981">
    <property type="term" value="F:DNA-binding transcription factor activity, RNA polymerase II-specific"/>
    <property type="evidence" value="ECO:0007669"/>
    <property type="project" value="InterPro"/>
</dbReference>
<dbReference type="GO" id="GO:0005634">
    <property type="term" value="C:nucleus"/>
    <property type="evidence" value="ECO:0007669"/>
    <property type="project" value="UniProtKB-SubCell"/>
</dbReference>
<feature type="compositionally biased region" description="Polar residues" evidence="7">
    <location>
        <begin position="332"/>
        <end position="344"/>
    </location>
</feature>
<dbReference type="PANTHER" id="PTHR31845:SF17">
    <property type="entry name" value="ZN(II)2CYS6 TRANSCRIPTION FACTOR (EUROFUNG)"/>
    <property type="match status" value="1"/>
</dbReference>
<keyword evidence="4" id="KW-0238">DNA-binding</keyword>
<dbReference type="InterPro" id="IPR001138">
    <property type="entry name" value="Zn2Cys6_DnaBD"/>
</dbReference>
<feature type="compositionally biased region" description="Polar residues" evidence="7">
    <location>
        <begin position="796"/>
        <end position="805"/>
    </location>
</feature>
<evidence type="ECO:0000256" key="1">
    <source>
        <dbReference type="ARBA" id="ARBA00004123"/>
    </source>
</evidence>
<dbReference type="PANTHER" id="PTHR31845">
    <property type="entry name" value="FINGER DOMAIN PROTEIN, PUTATIVE-RELATED"/>
    <property type="match status" value="1"/>
</dbReference>
<dbReference type="CDD" id="cd12148">
    <property type="entry name" value="fungal_TF_MHR"/>
    <property type="match status" value="1"/>
</dbReference>
<keyword evidence="10" id="KW-1185">Reference proteome</keyword>
<evidence type="ECO:0000256" key="5">
    <source>
        <dbReference type="ARBA" id="ARBA00023163"/>
    </source>
</evidence>
<keyword evidence="3" id="KW-0805">Transcription regulation</keyword>
<dbReference type="GO" id="GO:0000976">
    <property type="term" value="F:transcription cis-regulatory region binding"/>
    <property type="evidence" value="ECO:0007669"/>
    <property type="project" value="TreeGrafter"/>
</dbReference>
<dbReference type="AlphaFoldDB" id="M2RBW9"/>
<dbReference type="Proteomes" id="UP000016930">
    <property type="component" value="Unassembled WGS sequence"/>
</dbReference>
<dbReference type="SUPFAM" id="SSF57701">
    <property type="entry name" value="Zn2/Cys6 DNA-binding domain"/>
    <property type="match status" value="1"/>
</dbReference>
<keyword evidence="6" id="KW-0539">Nucleus</keyword>
<reference evidence="9 10" key="1">
    <citation type="journal article" date="2012" name="Proc. Natl. Acad. Sci. U.S.A.">
        <title>Comparative genomics of Ceriporiopsis subvermispora and Phanerochaete chrysosporium provide insight into selective ligninolysis.</title>
        <authorList>
            <person name="Fernandez-Fueyo E."/>
            <person name="Ruiz-Duenas F.J."/>
            <person name="Ferreira P."/>
            <person name="Floudas D."/>
            <person name="Hibbett D.S."/>
            <person name="Canessa P."/>
            <person name="Larrondo L.F."/>
            <person name="James T.Y."/>
            <person name="Seelenfreund D."/>
            <person name="Lobos S."/>
            <person name="Polanco R."/>
            <person name="Tello M."/>
            <person name="Honda Y."/>
            <person name="Watanabe T."/>
            <person name="Watanabe T."/>
            <person name="Ryu J.S."/>
            <person name="Kubicek C.P."/>
            <person name="Schmoll M."/>
            <person name="Gaskell J."/>
            <person name="Hammel K.E."/>
            <person name="St John F.J."/>
            <person name="Vanden Wymelenberg A."/>
            <person name="Sabat G."/>
            <person name="Splinter BonDurant S."/>
            <person name="Syed K."/>
            <person name="Yadav J.S."/>
            <person name="Doddapaneni H."/>
            <person name="Subramanian V."/>
            <person name="Lavin J.L."/>
            <person name="Oguiza J.A."/>
            <person name="Perez G."/>
            <person name="Pisabarro A.G."/>
            <person name="Ramirez L."/>
            <person name="Santoyo F."/>
            <person name="Master E."/>
            <person name="Coutinho P.M."/>
            <person name="Henrissat B."/>
            <person name="Lombard V."/>
            <person name="Magnuson J.K."/>
            <person name="Kuees U."/>
            <person name="Hori C."/>
            <person name="Igarashi K."/>
            <person name="Samejima M."/>
            <person name="Held B.W."/>
            <person name="Barry K.W."/>
            <person name="LaButti K.M."/>
            <person name="Lapidus A."/>
            <person name="Lindquist E.A."/>
            <person name="Lucas S.M."/>
            <person name="Riley R."/>
            <person name="Salamov A.A."/>
            <person name="Hoffmeister D."/>
            <person name="Schwenk D."/>
            <person name="Hadar Y."/>
            <person name="Yarden O."/>
            <person name="de Vries R.P."/>
            <person name="Wiebenga A."/>
            <person name="Stenlid J."/>
            <person name="Eastwood D."/>
            <person name="Grigoriev I.V."/>
            <person name="Berka R.M."/>
            <person name="Blanchette R.A."/>
            <person name="Kersten P."/>
            <person name="Martinez A.T."/>
            <person name="Vicuna R."/>
            <person name="Cullen D."/>
        </authorList>
    </citation>
    <scope>NUCLEOTIDE SEQUENCE [LARGE SCALE GENOMIC DNA]</scope>
    <source>
        <strain evidence="9 10">B</strain>
    </source>
</reference>
<feature type="region of interest" description="Disordered" evidence="7">
    <location>
        <begin position="1"/>
        <end position="41"/>
    </location>
</feature>
<evidence type="ECO:0000259" key="8">
    <source>
        <dbReference type="PROSITE" id="PS50048"/>
    </source>
</evidence>
<evidence type="ECO:0000256" key="6">
    <source>
        <dbReference type="ARBA" id="ARBA00023242"/>
    </source>
</evidence>
<feature type="compositionally biased region" description="Polar residues" evidence="7">
    <location>
        <begin position="243"/>
        <end position="292"/>
    </location>
</feature>
<gene>
    <name evidence="9" type="ORF">CERSUDRAFT_79544</name>
</gene>
<dbReference type="SMART" id="SM00066">
    <property type="entry name" value="GAL4"/>
    <property type="match status" value="1"/>
</dbReference>
<feature type="compositionally biased region" description="Low complexity" evidence="7">
    <location>
        <begin position="1"/>
        <end position="13"/>
    </location>
</feature>
<dbReference type="HOGENOM" id="CLU_015421_0_0_1"/>
<accession>M2RBW9</accession>
<feature type="region of interest" description="Disordered" evidence="7">
    <location>
        <begin position="132"/>
        <end position="302"/>
    </location>
</feature>
<keyword evidence="5" id="KW-0804">Transcription</keyword>
<dbReference type="Pfam" id="PF00172">
    <property type="entry name" value="Zn_clus"/>
    <property type="match status" value="1"/>
</dbReference>
<dbReference type="PROSITE" id="PS50048">
    <property type="entry name" value="ZN2_CY6_FUNGAL_2"/>
    <property type="match status" value="1"/>
</dbReference>
<evidence type="ECO:0000313" key="10">
    <source>
        <dbReference type="Proteomes" id="UP000016930"/>
    </source>
</evidence>
<evidence type="ECO:0000256" key="2">
    <source>
        <dbReference type="ARBA" id="ARBA00022723"/>
    </source>
</evidence>
<protein>
    <recommendedName>
        <fullName evidence="8">Zn(2)-C6 fungal-type domain-containing protein</fullName>
    </recommendedName>
</protein>
<dbReference type="GO" id="GO:0006351">
    <property type="term" value="P:DNA-templated transcription"/>
    <property type="evidence" value="ECO:0007669"/>
    <property type="project" value="InterPro"/>
</dbReference>
<dbReference type="STRING" id="914234.M2RBW9"/>
<evidence type="ECO:0000256" key="7">
    <source>
        <dbReference type="SAM" id="MobiDB-lite"/>
    </source>
</evidence>
<feature type="compositionally biased region" description="Low complexity" evidence="7">
    <location>
        <begin position="783"/>
        <end position="795"/>
    </location>
</feature>
<feature type="domain" description="Zn(2)-C6 fungal-type" evidence="8">
    <location>
        <begin position="48"/>
        <end position="79"/>
    </location>
</feature>
<evidence type="ECO:0000256" key="4">
    <source>
        <dbReference type="ARBA" id="ARBA00023125"/>
    </source>
</evidence>
<dbReference type="InterPro" id="IPR036864">
    <property type="entry name" value="Zn2-C6_fun-type_DNA-bd_sf"/>
</dbReference>
<evidence type="ECO:0000313" key="9">
    <source>
        <dbReference type="EMBL" id="EMD41925.1"/>
    </source>
</evidence>
<dbReference type="GO" id="GO:0008270">
    <property type="term" value="F:zinc ion binding"/>
    <property type="evidence" value="ECO:0007669"/>
    <property type="project" value="InterPro"/>
</dbReference>
<comment type="subcellular location">
    <subcellularLocation>
        <location evidence="1">Nucleus</location>
    </subcellularLocation>
</comment>
<dbReference type="EMBL" id="KB445791">
    <property type="protein sequence ID" value="EMD41925.1"/>
    <property type="molecule type" value="Genomic_DNA"/>
</dbReference>